<dbReference type="InterPro" id="IPR004089">
    <property type="entry name" value="MCPsignal_dom"/>
</dbReference>
<proteinExistence type="predicted"/>
<feature type="coiled-coil region" evidence="4">
    <location>
        <begin position="358"/>
        <end position="406"/>
    </location>
</feature>
<comment type="caution">
    <text evidence="7">The sequence shown here is derived from an EMBL/GenBank/DDBJ whole genome shotgun (WGS) entry which is preliminary data.</text>
</comment>
<sequence>MKKFKLQVMGALSLIIAATVLIVALSDFLSFRSESMDLNKQILREKNLALEAQLVEKFASYESALASLEIKNHKINSDSLSDSNAEKLASLYSLLKARSNGVYLFDTSGAVYNRTGKKSKTNYKERSYYRALFERGETFFVSPTYTSKGELFVALAYNVNSDVAVMTTIRLDIFIGHLKDRDDLIVYIGNGKVIVSPYEEWLGQKIKDLRPVFEKFDTDHPELSYTAEVDGKNVDYTAFWGKMEINGWEYISFTRDEQITESANTQLFYSLLVGLICILLAGGVLLIVLGKLVLNPVGGAPEDIESLMEKMAEGDLREKLVGSDRDTGIYRSLVALSSRLTTIVGNTLRGSDSVASASQELNAVMNDTLANMENEKQQVEQISMAIHELSSTSQNVSEKAVNAEEQAKLSLTTIENGKATLDKNISLTKDINDSVTETASLVDELRKFSIEIGSVTDVINGISEQTNLLALNAAIEAARAGETGRGFAVVADEVRALASKTQDSTISIQEIISKLQDKSEKASTNMLKNVQLIEGSVDFAKQVNDSFEEISSVINAISEINSMVATASLQQTSVTEELSKNTVQVFDLVQQNTAAINETLAATSDLAQQAQSQKDEMDFFKV</sequence>
<dbReference type="SMART" id="SM00283">
    <property type="entry name" value="MA"/>
    <property type="match status" value="1"/>
</dbReference>
<keyword evidence="5" id="KW-0812">Transmembrane</keyword>
<dbReference type="Proteomes" id="UP001209713">
    <property type="component" value="Unassembled WGS sequence"/>
</dbReference>
<feature type="transmembrane region" description="Helical" evidence="5">
    <location>
        <begin position="267"/>
        <end position="289"/>
    </location>
</feature>
<dbReference type="PROSITE" id="PS50111">
    <property type="entry name" value="CHEMOTAXIS_TRANSDUC_2"/>
    <property type="match status" value="1"/>
</dbReference>
<evidence type="ECO:0000256" key="2">
    <source>
        <dbReference type="ARBA" id="ARBA00023224"/>
    </source>
</evidence>
<keyword evidence="5" id="KW-0472">Membrane</keyword>
<dbReference type="CDD" id="cd11386">
    <property type="entry name" value="MCP_signal"/>
    <property type="match status" value="1"/>
</dbReference>
<dbReference type="PANTHER" id="PTHR32089">
    <property type="entry name" value="METHYL-ACCEPTING CHEMOTAXIS PROTEIN MCPB"/>
    <property type="match status" value="1"/>
</dbReference>
<evidence type="ECO:0000256" key="5">
    <source>
        <dbReference type="SAM" id="Phobius"/>
    </source>
</evidence>
<evidence type="ECO:0000256" key="3">
    <source>
        <dbReference type="PROSITE-ProRule" id="PRU00284"/>
    </source>
</evidence>
<evidence type="ECO:0000259" key="6">
    <source>
        <dbReference type="PROSITE" id="PS50111"/>
    </source>
</evidence>
<feature type="domain" description="Methyl-accepting transducer" evidence="6">
    <location>
        <begin position="350"/>
        <end position="586"/>
    </location>
</feature>
<evidence type="ECO:0000256" key="4">
    <source>
        <dbReference type="SAM" id="Coils"/>
    </source>
</evidence>
<name>A0ABT2YTZ5_9GAMM</name>
<evidence type="ECO:0000256" key="1">
    <source>
        <dbReference type="ARBA" id="ARBA00004370"/>
    </source>
</evidence>
<dbReference type="Pfam" id="PF00015">
    <property type="entry name" value="MCPsignal"/>
    <property type="match status" value="1"/>
</dbReference>
<keyword evidence="2 3" id="KW-0807">Transducer</keyword>
<keyword evidence="5" id="KW-1133">Transmembrane helix</keyword>
<comment type="subcellular location">
    <subcellularLocation>
        <location evidence="1">Membrane</location>
    </subcellularLocation>
</comment>
<dbReference type="SUPFAM" id="SSF58104">
    <property type="entry name" value="Methyl-accepting chemotaxis protein (MCP) signaling domain"/>
    <property type="match status" value="1"/>
</dbReference>
<dbReference type="RefSeq" id="WP_263530718.1">
    <property type="nucleotide sequence ID" value="NZ_JAOVZB010000004.1"/>
</dbReference>
<protein>
    <submittedName>
        <fullName evidence="7">Methyl-accepting chemotaxis protein</fullName>
    </submittedName>
</protein>
<keyword evidence="4" id="KW-0175">Coiled coil</keyword>
<dbReference type="Gene3D" id="1.10.287.950">
    <property type="entry name" value="Methyl-accepting chemotaxis protein"/>
    <property type="match status" value="1"/>
</dbReference>
<organism evidence="7 8">
    <name type="scientific">Marinomonas sargassi</name>
    <dbReference type="NCBI Taxonomy" id="2984494"/>
    <lineage>
        <taxon>Bacteria</taxon>
        <taxon>Pseudomonadati</taxon>
        <taxon>Pseudomonadota</taxon>
        <taxon>Gammaproteobacteria</taxon>
        <taxon>Oceanospirillales</taxon>
        <taxon>Oceanospirillaceae</taxon>
        <taxon>Marinomonas</taxon>
    </lineage>
</organism>
<keyword evidence="8" id="KW-1185">Reference proteome</keyword>
<evidence type="ECO:0000313" key="7">
    <source>
        <dbReference type="EMBL" id="MCV2403345.1"/>
    </source>
</evidence>
<evidence type="ECO:0000313" key="8">
    <source>
        <dbReference type="Proteomes" id="UP001209713"/>
    </source>
</evidence>
<dbReference type="Gene3D" id="3.30.450.20">
    <property type="entry name" value="PAS domain"/>
    <property type="match status" value="1"/>
</dbReference>
<reference evidence="7 8" key="1">
    <citation type="submission" date="2022-10" db="EMBL/GenBank/DDBJ databases">
        <title>Marinomonas transparenta sp. nov. and Marinomonas sargassi sp. nov., isolated from marine alga (Sargassum natans (L.) Gaillon).</title>
        <authorList>
            <person name="Wang Y."/>
        </authorList>
    </citation>
    <scope>NUCLEOTIDE SEQUENCE [LARGE SCALE GENOMIC DNA]</scope>
    <source>
        <strain evidence="7 8">C2222</strain>
    </source>
</reference>
<dbReference type="PANTHER" id="PTHR32089:SF33">
    <property type="entry name" value="TOXIN COREGULATED PILUS BIOSYNTHESIS PROTEIN I"/>
    <property type="match status" value="1"/>
</dbReference>
<gene>
    <name evidence="7" type="ORF">OFY17_10675</name>
</gene>
<dbReference type="EMBL" id="JAOVZB010000004">
    <property type="protein sequence ID" value="MCV2403345.1"/>
    <property type="molecule type" value="Genomic_DNA"/>
</dbReference>
<accession>A0ABT2YTZ5</accession>